<comment type="caution">
    <text evidence="2">The sequence shown here is derived from an EMBL/GenBank/DDBJ whole genome shotgun (WGS) entry which is preliminary data.</text>
</comment>
<evidence type="ECO:0000313" key="2">
    <source>
        <dbReference type="EMBL" id="PIE31273.1"/>
    </source>
</evidence>
<dbReference type="InterPro" id="IPR036105">
    <property type="entry name" value="DiNase_FeMo-co_biosyn_sf"/>
</dbReference>
<dbReference type="PANTHER" id="PTHR42983">
    <property type="entry name" value="DINITROGENASE IRON-MOLYBDENUM COFACTOR PROTEIN-RELATED"/>
    <property type="match status" value="1"/>
</dbReference>
<evidence type="ECO:0000313" key="3">
    <source>
        <dbReference type="Proteomes" id="UP000230821"/>
    </source>
</evidence>
<accession>A0A2G6K6I2</accession>
<dbReference type="SUPFAM" id="SSF53146">
    <property type="entry name" value="Nitrogenase accessory factor-like"/>
    <property type="match status" value="1"/>
</dbReference>
<name>A0A2G6K6I2_9BACT</name>
<dbReference type="Proteomes" id="UP000230821">
    <property type="component" value="Unassembled WGS sequence"/>
</dbReference>
<dbReference type="InterPro" id="IPR003731">
    <property type="entry name" value="Di-Nase_FeMo-co_biosynth"/>
</dbReference>
<reference evidence="2 3" key="1">
    <citation type="submission" date="2017-10" db="EMBL/GenBank/DDBJ databases">
        <title>Novel microbial diversity and functional potential in the marine mammal oral microbiome.</title>
        <authorList>
            <person name="Dudek N.K."/>
            <person name="Sun C.L."/>
            <person name="Burstein D."/>
            <person name="Kantor R.S."/>
            <person name="Aliaga Goltsman D.S."/>
            <person name="Bik E.M."/>
            <person name="Thomas B.C."/>
            <person name="Banfield J.F."/>
            <person name="Relman D.A."/>
        </authorList>
    </citation>
    <scope>NUCLEOTIDE SEQUENCE [LARGE SCALE GENOMIC DNA]</scope>
    <source>
        <strain evidence="2">DOLJORAL78_47_16</strain>
    </source>
</reference>
<organism evidence="2 3">
    <name type="scientific">candidate division KSB3 bacterium</name>
    <dbReference type="NCBI Taxonomy" id="2044937"/>
    <lineage>
        <taxon>Bacteria</taxon>
        <taxon>candidate division KSB3</taxon>
    </lineage>
</organism>
<dbReference type="InterPro" id="IPR033913">
    <property type="entry name" value="MTH1175_dom"/>
</dbReference>
<protein>
    <submittedName>
        <fullName evidence="2">Dinitrogenase iron-molybdenum cofactor biosynthesis protein</fullName>
    </submittedName>
</protein>
<gene>
    <name evidence="2" type="ORF">CSA56_18810</name>
</gene>
<proteinExistence type="predicted"/>
<dbReference type="PANTHER" id="PTHR42983:SF1">
    <property type="entry name" value="IRON-MOLYBDENUM PROTEIN"/>
    <property type="match status" value="1"/>
</dbReference>
<evidence type="ECO:0000259" key="1">
    <source>
        <dbReference type="Pfam" id="PF02579"/>
    </source>
</evidence>
<dbReference type="AlphaFoldDB" id="A0A2G6K6I2"/>
<dbReference type="Gene3D" id="3.30.420.130">
    <property type="entry name" value="Dinitrogenase iron-molybdenum cofactor biosynthesis domain"/>
    <property type="match status" value="1"/>
</dbReference>
<feature type="domain" description="Dinitrogenase iron-molybdenum cofactor biosynthesis" evidence="1">
    <location>
        <begin position="14"/>
        <end position="101"/>
    </location>
</feature>
<dbReference type="EMBL" id="PDSK01000158">
    <property type="protein sequence ID" value="PIE31273.1"/>
    <property type="molecule type" value="Genomic_DNA"/>
</dbReference>
<sequence>MKICIPVLDLNGLKSKISQHFGKAATFAIVDDETMEVTALTNDGQHHGGVLAPPDIIEQAGVDVVLCGGLGIKAVRMFEEKGIHVYNNASGTVEDVVKAYKEGLLPEATDANACQEHAH</sequence>
<dbReference type="CDD" id="cd00851">
    <property type="entry name" value="MTH1175"/>
    <property type="match status" value="1"/>
</dbReference>
<dbReference type="Pfam" id="PF02579">
    <property type="entry name" value="Nitro_FeMo-Co"/>
    <property type="match status" value="1"/>
</dbReference>